<comment type="caution">
    <text evidence="2">The sequence shown here is derived from an EMBL/GenBank/DDBJ whole genome shotgun (WGS) entry which is preliminary data.</text>
</comment>
<organism evidence="2 3">
    <name type="scientific">Kribbella italica</name>
    <dbReference type="NCBI Taxonomy" id="1540520"/>
    <lineage>
        <taxon>Bacteria</taxon>
        <taxon>Bacillati</taxon>
        <taxon>Actinomycetota</taxon>
        <taxon>Actinomycetes</taxon>
        <taxon>Propionibacteriales</taxon>
        <taxon>Kribbellaceae</taxon>
        <taxon>Kribbella</taxon>
    </lineage>
</organism>
<evidence type="ECO:0000313" key="3">
    <source>
        <dbReference type="Proteomes" id="UP000549971"/>
    </source>
</evidence>
<reference evidence="2 3" key="1">
    <citation type="submission" date="2020-08" db="EMBL/GenBank/DDBJ databases">
        <title>Sequencing the genomes of 1000 actinobacteria strains.</title>
        <authorList>
            <person name="Klenk H.-P."/>
        </authorList>
    </citation>
    <scope>NUCLEOTIDE SEQUENCE [LARGE SCALE GENOMIC DNA]</scope>
    <source>
        <strain evidence="2 3">DSM 28967</strain>
    </source>
</reference>
<name>A0A7W9JG47_9ACTN</name>
<sequence>MRVRRMLGITVGLAGLLAPGFVALGAEAVPAAVDAVAKKCSTKEINWYVRGGKEVYVGTNLYSDWMEGPGRITYQKTATSESNSSWTGDLGVSANVVIAEIKTQYAKTVGKSHSVSDSWSYTAEVPKNKVRRLHQLKLSWRVQVVRWRYTTTDCKKTTEVSSKTATFPVKNHDYMWILVGKA</sequence>
<keyword evidence="3" id="KW-1185">Reference proteome</keyword>
<protein>
    <submittedName>
        <fullName evidence="2">Uncharacterized protein</fullName>
    </submittedName>
</protein>
<evidence type="ECO:0000313" key="2">
    <source>
        <dbReference type="EMBL" id="MBB5841182.1"/>
    </source>
</evidence>
<feature type="chain" id="PRO_5030775435" evidence="1">
    <location>
        <begin position="29"/>
        <end position="182"/>
    </location>
</feature>
<accession>A0A7W9JG47</accession>
<feature type="signal peptide" evidence="1">
    <location>
        <begin position="1"/>
        <end position="28"/>
    </location>
</feature>
<proteinExistence type="predicted"/>
<evidence type="ECO:0000256" key="1">
    <source>
        <dbReference type="SAM" id="SignalP"/>
    </source>
</evidence>
<gene>
    <name evidence="2" type="ORF">HDA39_007916</name>
</gene>
<dbReference type="Proteomes" id="UP000549971">
    <property type="component" value="Unassembled WGS sequence"/>
</dbReference>
<dbReference type="RefSeq" id="WP_184804140.1">
    <property type="nucleotide sequence ID" value="NZ_JACHMY010000001.1"/>
</dbReference>
<dbReference type="AlphaFoldDB" id="A0A7W9JG47"/>
<keyword evidence="1" id="KW-0732">Signal</keyword>
<dbReference type="EMBL" id="JACHMY010000001">
    <property type="protein sequence ID" value="MBB5841182.1"/>
    <property type="molecule type" value="Genomic_DNA"/>
</dbReference>